<keyword evidence="1 2" id="KW-0413">Isomerase</keyword>
<dbReference type="InterPro" id="IPR026040">
    <property type="entry name" value="HyI-like"/>
</dbReference>
<protein>
    <submittedName>
        <fullName evidence="4">TIM barrel protein</fullName>
    </submittedName>
</protein>
<dbReference type="InterPro" id="IPR050417">
    <property type="entry name" value="Sugar_Epim/Isomerase"/>
</dbReference>
<organism evidence="4 5">
    <name type="scientific">Hoeflea algicola</name>
    <dbReference type="NCBI Taxonomy" id="2983763"/>
    <lineage>
        <taxon>Bacteria</taxon>
        <taxon>Pseudomonadati</taxon>
        <taxon>Pseudomonadota</taxon>
        <taxon>Alphaproteobacteria</taxon>
        <taxon>Hyphomicrobiales</taxon>
        <taxon>Rhizobiaceae</taxon>
        <taxon>Hoeflea</taxon>
    </lineage>
</organism>
<accession>A0ABT3ZAP1</accession>
<dbReference type="InterPro" id="IPR013022">
    <property type="entry name" value="Xyl_isomerase-like_TIM-brl"/>
</dbReference>
<proteinExistence type="inferred from homology"/>
<evidence type="ECO:0000256" key="1">
    <source>
        <dbReference type="ARBA" id="ARBA00023235"/>
    </source>
</evidence>
<dbReference type="NCBIfam" id="NF043033">
    <property type="entry name" value="OxoTetrIsom"/>
    <property type="match status" value="1"/>
</dbReference>
<evidence type="ECO:0000259" key="3">
    <source>
        <dbReference type="Pfam" id="PF01261"/>
    </source>
</evidence>
<dbReference type="PANTHER" id="PTHR43489:SF6">
    <property type="entry name" value="HYDROXYPYRUVATE ISOMERASE-RELATED"/>
    <property type="match status" value="1"/>
</dbReference>
<comment type="caution">
    <text evidence="4">The sequence shown here is derived from an EMBL/GenBank/DDBJ whole genome shotgun (WGS) entry which is preliminary data.</text>
</comment>
<sequence>MPHFAANLSMMFTEHGFLDRFQAAADAGFDAVEFQFPYEFRAADIAARSTAAGVEVVLFNLPPGDWEAGERGLAALPGRRAAFDQSVGTGLDYAAALGTKRLHVMAGIGNPADAATDAAYVVSLNHAADAAAEAGVMLMIEPINGRDMPGYFLNDFDQAVALIDRLGRPNIALQFDIYHRQILQGDVLSGLEQLLPVIGHVQIASVPGRNEPGSGELDDFLVLAALDRLGYRGLVGCEYRPAGSTLAGLGWRERLASGS</sequence>
<comment type="similarity">
    <text evidence="2">Belongs to the hyi family.</text>
</comment>
<gene>
    <name evidence="4" type="ORF">OEG84_14070</name>
</gene>
<dbReference type="Pfam" id="PF01261">
    <property type="entry name" value="AP_endonuc_2"/>
    <property type="match status" value="1"/>
</dbReference>
<dbReference type="RefSeq" id="WP_267654326.1">
    <property type="nucleotide sequence ID" value="NZ_JAOVZR010000001.1"/>
</dbReference>
<dbReference type="PIRSF" id="PIRSF006241">
    <property type="entry name" value="HyI"/>
    <property type="match status" value="1"/>
</dbReference>
<dbReference type="PANTHER" id="PTHR43489">
    <property type="entry name" value="ISOMERASE"/>
    <property type="match status" value="1"/>
</dbReference>
<dbReference type="Proteomes" id="UP001073227">
    <property type="component" value="Unassembled WGS sequence"/>
</dbReference>
<dbReference type="InterPro" id="IPR053398">
    <property type="entry name" value="HPT_OtnI_isomerases"/>
</dbReference>
<dbReference type="SUPFAM" id="SSF51658">
    <property type="entry name" value="Xylose isomerase-like"/>
    <property type="match status" value="1"/>
</dbReference>
<dbReference type="EMBL" id="JAOVZR010000001">
    <property type="protein sequence ID" value="MCY0148793.1"/>
    <property type="molecule type" value="Genomic_DNA"/>
</dbReference>
<name>A0ABT3ZAP1_9HYPH</name>
<dbReference type="Gene3D" id="3.20.20.150">
    <property type="entry name" value="Divalent-metal-dependent TIM barrel enzymes"/>
    <property type="match status" value="1"/>
</dbReference>
<feature type="domain" description="Xylose isomerase-like TIM barrel" evidence="3">
    <location>
        <begin position="21"/>
        <end position="251"/>
    </location>
</feature>
<evidence type="ECO:0000313" key="4">
    <source>
        <dbReference type="EMBL" id="MCY0148793.1"/>
    </source>
</evidence>
<evidence type="ECO:0000313" key="5">
    <source>
        <dbReference type="Proteomes" id="UP001073227"/>
    </source>
</evidence>
<keyword evidence="5" id="KW-1185">Reference proteome</keyword>
<reference evidence="4" key="1">
    <citation type="submission" date="2022-10" db="EMBL/GenBank/DDBJ databases">
        <title>Hoeflea sp. G2-23, isolated from marine algae.</title>
        <authorList>
            <person name="Kristyanto S."/>
            <person name="Kim J.M."/>
            <person name="Jeon C.O."/>
        </authorList>
    </citation>
    <scope>NUCLEOTIDE SEQUENCE</scope>
    <source>
        <strain evidence="4">G2-23</strain>
    </source>
</reference>
<evidence type="ECO:0000256" key="2">
    <source>
        <dbReference type="PIRNR" id="PIRNR006241"/>
    </source>
</evidence>
<dbReference type="InterPro" id="IPR036237">
    <property type="entry name" value="Xyl_isomerase-like_sf"/>
</dbReference>